<evidence type="ECO:0000313" key="9">
    <source>
        <dbReference type="EMBL" id="RCU48597.1"/>
    </source>
</evidence>
<comment type="catalytic activity">
    <reaction evidence="1">
        <text>ATP + protein L-histidine = ADP + protein N-phospho-L-histidine.</text>
        <dbReference type="EC" id="2.7.13.3"/>
    </reaction>
</comment>
<dbReference type="InterPro" id="IPR000700">
    <property type="entry name" value="PAS-assoc_C"/>
</dbReference>
<dbReference type="SMART" id="SM00086">
    <property type="entry name" value="PAC"/>
    <property type="match status" value="2"/>
</dbReference>
<dbReference type="GO" id="GO:0006355">
    <property type="term" value="P:regulation of DNA-templated transcription"/>
    <property type="evidence" value="ECO:0007669"/>
    <property type="project" value="InterPro"/>
</dbReference>
<dbReference type="Pfam" id="PF00989">
    <property type="entry name" value="PAS"/>
    <property type="match status" value="1"/>
</dbReference>
<evidence type="ECO:0000256" key="5">
    <source>
        <dbReference type="ARBA" id="ARBA00022777"/>
    </source>
</evidence>
<organism evidence="9 10">
    <name type="scientific">Haloplanus salinus</name>
    <dbReference type="NCBI Taxonomy" id="1126245"/>
    <lineage>
        <taxon>Archaea</taxon>
        <taxon>Methanobacteriati</taxon>
        <taxon>Methanobacteriota</taxon>
        <taxon>Stenosarchaea group</taxon>
        <taxon>Halobacteria</taxon>
        <taxon>Halobacteriales</taxon>
        <taxon>Haloferacaceae</taxon>
        <taxon>Haloplanus</taxon>
    </lineage>
</organism>
<dbReference type="EC" id="2.7.13.3" evidence="2"/>
<dbReference type="PROSITE" id="PS50113">
    <property type="entry name" value="PAC"/>
    <property type="match status" value="2"/>
</dbReference>
<evidence type="ECO:0000256" key="3">
    <source>
        <dbReference type="ARBA" id="ARBA00022553"/>
    </source>
</evidence>
<dbReference type="PROSITE" id="PS50109">
    <property type="entry name" value="HIS_KIN"/>
    <property type="match status" value="1"/>
</dbReference>
<dbReference type="InterPro" id="IPR013655">
    <property type="entry name" value="PAS_fold_3"/>
</dbReference>
<dbReference type="Proteomes" id="UP000252189">
    <property type="component" value="Unassembled WGS sequence"/>
</dbReference>
<dbReference type="PROSITE" id="PS50112">
    <property type="entry name" value="PAS"/>
    <property type="match status" value="2"/>
</dbReference>
<dbReference type="NCBIfam" id="TIGR00229">
    <property type="entry name" value="sensory_box"/>
    <property type="match status" value="2"/>
</dbReference>
<dbReference type="OrthoDB" id="200505at2157"/>
<dbReference type="AlphaFoldDB" id="A0A368ND98"/>
<evidence type="ECO:0000259" key="8">
    <source>
        <dbReference type="PROSITE" id="PS50113"/>
    </source>
</evidence>
<dbReference type="Pfam" id="PF08447">
    <property type="entry name" value="PAS_3"/>
    <property type="match status" value="1"/>
</dbReference>
<protein>
    <recommendedName>
        <fullName evidence="2">histidine kinase</fullName>
        <ecNumber evidence="2">2.7.13.3</ecNumber>
    </recommendedName>
</protein>
<name>A0A368ND98_9EURY</name>
<dbReference type="InterPro" id="IPR013767">
    <property type="entry name" value="PAS_fold"/>
</dbReference>
<dbReference type="SMART" id="SM00387">
    <property type="entry name" value="HATPase_c"/>
    <property type="match status" value="1"/>
</dbReference>
<dbReference type="Gene3D" id="3.30.565.10">
    <property type="entry name" value="Histidine kinase-like ATPase, C-terminal domain"/>
    <property type="match status" value="1"/>
</dbReference>
<dbReference type="Pfam" id="PF02518">
    <property type="entry name" value="HATPase_c"/>
    <property type="match status" value="1"/>
</dbReference>
<evidence type="ECO:0000259" key="6">
    <source>
        <dbReference type="PROSITE" id="PS50109"/>
    </source>
</evidence>
<feature type="domain" description="PAC" evidence="8">
    <location>
        <begin position="330"/>
        <end position="380"/>
    </location>
</feature>
<dbReference type="RefSeq" id="WP_114448134.1">
    <property type="nucleotide sequence ID" value="NZ_QPHM01000001.1"/>
</dbReference>
<dbReference type="InterPro" id="IPR000014">
    <property type="entry name" value="PAS"/>
</dbReference>
<keyword evidence="5" id="KW-0418">Kinase</keyword>
<dbReference type="InterPro" id="IPR003594">
    <property type="entry name" value="HATPase_dom"/>
</dbReference>
<dbReference type="GO" id="GO:0004673">
    <property type="term" value="F:protein histidine kinase activity"/>
    <property type="evidence" value="ECO:0007669"/>
    <property type="project" value="UniProtKB-EC"/>
</dbReference>
<feature type="domain" description="PAC" evidence="8">
    <location>
        <begin position="208"/>
        <end position="260"/>
    </location>
</feature>
<dbReference type="Pfam" id="PF08448">
    <property type="entry name" value="PAS_4"/>
    <property type="match status" value="1"/>
</dbReference>
<dbReference type="SMART" id="SM00091">
    <property type="entry name" value="PAS"/>
    <property type="match status" value="2"/>
</dbReference>
<comment type="caution">
    <text evidence="9">The sequence shown here is derived from an EMBL/GenBank/DDBJ whole genome shotgun (WGS) entry which is preliminary data.</text>
</comment>
<dbReference type="InterPro" id="IPR013656">
    <property type="entry name" value="PAS_4"/>
</dbReference>
<evidence type="ECO:0000313" key="10">
    <source>
        <dbReference type="Proteomes" id="UP000252189"/>
    </source>
</evidence>
<dbReference type="InterPro" id="IPR001610">
    <property type="entry name" value="PAC"/>
</dbReference>
<keyword evidence="10" id="KW-1185">Reference proteome</keyword>
<dbReference type="Gene3D" id="3.30.450.20">
    <property type="entry name" value="PAS domain"/>
    <property type="match status" value="3"/>
</dbReference>
<evidence type="ECO:0000256" key="4">
    <source>
        <dbReference type="ARBA" id="ARBA00022679"/>
    </source>
</evidence>
<reference evidence="9 10" key="1">
    <citation type="submission" date="2018-07" db="EMBL/GenBank/DDBJ databases">
        <title>Genome sequences of Haloplanus salinus JCM 18368T.</title>
        <authorList>
            <person name="Kim Y.B."/>
            <person name="Roh S.W."/>
        </authorList>
    </citation>
    <scope>NUCLEOTIDE SEQUENCE [LARGE SCALE GENOMIC DNA]</scope>
    <source>
        <strain evidence="9 10">JCM 18368</strain>
    </source>
</reference>
<gene>
    <name evidence="9" type="ORF">DU504_04205</name>
</gene>
<dbReference type="CDD" id="cd00130">
    <property type="entry name" value="PAS"/>
    <property type="match status" value="3"/>
</dbReference>
<dbReference type="PANTHER" id="PTHR43304">
    <property type="entry name" value="PHYTOCHROME-LIKE PROTEIN CPH1"/>
    <property type="match status" value="1"/>
</dbReference>
<dbReference type="InterPro" id="IPR036890">
    <property type="entry name" value="HATPase_C_sf"/>
</dbReference>
<feature type="domain" description="PAS" evidence="7">
    <location>
        <begin position="128"/>
        <end position="174"/>
    </location>
</feature>
<feature type="domain" description="PAS" evidence="7">
    <location>
        <begin position="7"/>
        <end position="79"/>
    </location>
</feature>
<accession>A0A368ND98</accession>
<proteinExistence type="predicted"/>
<feature type="domain" description="Histidine kinase" evidence="6">
    <location>
        <begin position="384"/>
        <end position="637"/>
    </location>
</feature>
<dbReference type="PANTHER" id="PTHR43304:SF1">
    <property type="entry name" value="PAC DOMAIN-CONTAINING PROTEIN"/>
    <property type="match status" value="1"/>
</dbReference>
<keyword evidence="4" id="KW-0808">Transferase</keyword>
<sequence length="647" mass="71433">MSDPVPSERILQGVVDSISDSGVLLDSRGRVLDVLQNDRTADLFGRPPNEFVGDTLRDVLPAPHADQFHATIHDALESGDPRTLDRPMDVDRGERRLGGRVVPVGDNEPEHVLWLVEDASQRTQQPREGKLLDRIFDVSPIGLVVVDPSGDISRANERAERILGLERDEITERTYDQAEWNVTYDDGTPIPDDDHPVARVLETGESVLGFEHWIELPDGTKRWLSSHAAPILDGDGNVERVVVGIDDITRLKARKEQLEWLIKNEELANLGGWELDLETGTIQGMAGMNRLHGDDEYHMPVDDVVDLYHPDDCEQVRDAITTCREDGVPFELEVRRRTADGYDRWVRVKGERVEDQGQPKIRGISRDITAVKEREQRLQVMTRALRHNLKNKLNVIGGHAALLRDELDSLEVPVTLDDGGRDILDSIRDATVETENLHSEIRLLQGLMADFSRLSVADAKASANKINAVTEDLVALAETVRDFDNAINLDGPARTVELGPLLTALTTDYSARYPGAEIDVDVADVSVTGDPEALRLILEVPLENALKHSDQVEPTVSVALFESTAGQVTVRIEDGGPGLPETERALLNGADETQTSHSSGLGLWTMQWLTRRLGGTVSVTDNDSDGTVVELTFPAPTDDRVPSVNGR</sequence>
<dbReference type="InterPro" id="IPR005467">
    <property type="entry name" value="His_kinase_dom"/>
</dbReference>
<keyword evidence="3" id="KW-0597">Phosphoprotein</keyword>
<evidence type="ECO:0000259" key="7">
    <source>
        <dbReference type="PROSITE" id="PS50112"/>
    </source>
</evidence>
<dbReference type="InterPro" id="IPR035965">
    <property type="entry name" value="PAS-like_dom_sf"/>
</dbReference>
<dbReference type="EMBL" id="QPHM01000001">
    <property type="protein sequence ID" value="RCU48597.1"/>
    <property type="molecule type" value="Genomic_DNA"/>
</dbReference>
<dbReference type="SUPFAM" id="SSF55874">
    <property type="entry name" value="ATPase domain of HSP90 chaperone/DNA topoisomerase II/histidine kinase"/>
    <property type="match status" value="1"/>
</dbReference>
<evidence type="ECO:0000256" key="2">
    <source>
        <dbReference type="ARBA" id="ARBA00012438"/>
    </source>
</evidence>
<evidence type="ECO:0000256" key="1">
    <source>
        <dbReference type="ARBA" id="ARBA00000085"/>
    </source>
</evidence>
<dbReference type="SUPFAM" id="SSF55785">
    <property type="entry name" value="PYP-like sensor domain (PAS domain)"/>
    <property type="match status" value="3"/>
</dbReference>
<dbReference type="InterPro" id="IPR052162">
    <property type="entry name" value="Sensor_kinase/Photoreceptor"/>
</dbReference>